<gene>
    <name evidence="4" type="ORF">D4T97_006010</name>
</gene>
<keyword evidence="2" id="KW-0325">Glycoprotein</keyword>
<evidence type="ECO:0000256" key="2">
    <source>
        <dbReference type="ARBA" id="ARBA00023180"/>
    </source>
</evidence>
<dbReference type="Proteomes" id="UP000287156">
    <property type="component" value="Unassembled WGS sequence"/>
</dbReference>
<proteinExistence type="predicted"/>
<feature type="domain" description="Sulfotransferase" evidence="3">
    <location>
        <begin position="11"/>
        <end position="204"/>
    </location>
</feature>
<protein>
    <submittedName>
        <fullName evidence="4">Sulfotransferase</fullName>
    </submittedName>
</protein>
<dbReference type="Gene3D" id="3.40.50.300">
    <property type="entry name" value="P-loop containing nucleotide triphosphate hydrolases"/>
    <property type="match status" value="1"/>
</dbReference>
<dbReference type="InterPro" id="IPR000863">
    <property type="entry name" value="Sulfotransferase_dom"/>
</dbReference>
<sequence length="230" mass="27551">MERGKKMGKLPDFIIMGEMKCGTTALYRYITDHPKVEPAKRKELAFFHAYYDKGIEWYKSQFPDCEQCMTGEATGYLKFPNVARKIHKVLPKIKLILILRNPVDRAYSHYHMHLRKGIISIPFEKAIQGKSTYLDKGIYVRKLKRWMEIFPREQFHIVQSEKLYKQPQKTMDEIFKFLGLPRYKLNVYDHHNAGSYSKMNSETRKKLVDYYKPYNEELYQLLGEKFNWDQ</sequence>
<dbReference type="InterPro" id="IPR027417">
    <property type="entry name" value="P-loop_NTPase"/>
</dbReference>
<dbReference type="PANTHER" id="PTHR10605">
    <property type="entry name" value="HEPARAN SULFATE SULFOTRANSFERASE"/>
    <property type="match status" value="1"/>
</dbReference>
<organism evidence="4 5">
    <name type="scientific">Siminovitchia acidinfaciens</name>
    <dbReference type="NCBI Taxonomy" id="2321395"/>
    <lineage>
        <taxon>Bacteria</taxon>
        <taxon>Bacillati</taxon>
        <taxon>Bacillota</taxon>
        <taxon>Bacilli</taxon>
        <taxon>Bacillales</taxon>
        <taxon>Bacillaceae</taxon>
        <taxon>Siminovitchia</taxon>
    </lineage>
</organism>
<accession>A0A429Y4G6</accession>
<comment type="caution">
    <text evidence="4">The sequence shown here is derived from an EMBL/GenBank/DDBJ whole genome shotgun (WGS) entry which is preliminary data.</text>
</comment>
<dbReference type="AlphaFoldDB" id="A0A429Y4G6"/>
<evidence type="ECO:0000313" key="5">
    <source>
        <dbReference type="Proteomes" id="UP000287156"/>
    </source>
</evidence>
<evidence type="ECO:0000256" key="1">
    <source>
        <dbReference type="ARBA" id="ARBA00022679"/>
    </source>
</evidence>
<name>A0A429Y4G6_9BACI</name>
<dbReference type="OrthoDB" id="9797480at2"/>
<dbReference type="Pfam" id="PF00685">
    <property type="entry name" value="Sulfotransfer_1"/>
    <property type="match status" value="1"/>
</dbReference>
<dbReference type="EMBL" id="QYTV02000002">
    <property type="protein sequence ID" value="RST76325.1"/>
    <property type="molecule type" value="Genomic_DNA"/>
</dbReference>
<evidence type="ECO:0000259" key="3">
    <source>
        <dbReference type="Pfam" id="PF00685"/>
    </source>
</evidence>
<dbReference type="SUPFAM" id="SSF52540">
    <property type="entry name" value="P-loop containing nucleoside triphosphate hydrolases"/>
    <property type="match status" value="1"/>
</dbReference>
<keyword evidence="5" id="KW-1185">Reference proteome</keyword>
<dbReference type="GO" id="GO:0008146">
    <property type="term" value="F:sulfotransferase activity"/>
    <property type="evidence" value="ECO:0007669"/>
    <property type="project" value="InterPro"/>
</dbReference>
<keyword evidence="1" id="KW-0808">Transferase</keyword>
<evidence type="ECO:0000313" key="4">
    <source>
        <dbReference type="EMBL" id="RST76325.1"/>
    </source>
</evidence>
<dbReference type="InterPro" id="IPR037359">
    <property type="entry name" value="NST/OST"/>
</dbReference>
<dbReference type="PANTHER" id="PTHR10605:SF56">
    <property type="entry name" value="BIFUNCTIONAL HEPARAN SULFATE N-DEACETYLASE_N-SULFOTRANSFERASE"/>
    <property type="match status" value="1"/>
</dbReference>
<reference evidence="4" key="1">
    <citation type="submission" date="2018-12" db="EMBL/GenBank/DDBJ databases">
        <authorList>
            <person name="Sun L."/>
            <person name="Chen Z."/>
        </authorList>
    </citation>
    <scope>NUCLEOTIDE SEQUENCE [LARGE SCALE GENOMIC DNA]</scope>
    <source>
        <strain evidence="4">3-2-2</strain>
    </source>
</reference>